<dbReference type="CDD" id="cd00680">
    <property type="entry name" value="RHO_alpha_C"/>
    <property type="match status" value="1"/>
</dbReference>
<comment type="cofactor">
    <cofactor evidence="1">
        <name>Fe cation</name>
        <dbReference type="ChEBI" id="CHEBI:24875"/>
    </cofactor>
</comment>
<protein>
    <submittedName>
        <fullName evidence="8">Ring-hydroxylating oxygenase subunit alpha</fullName>
    </submittedName>
</protein>
<sequence length="427" mass="48734">MSHDSLVTKPASGHWTDAYPELGRGPVSLQDCVSEEFYEKEREHVFKKTWLYMGRIERVPKSGSYFTRELTFLNTSVIVVRGKDGVVRAFHNICPHRGNKMLWEDDPFQEVEGRAPLLYCRFHGWRYKLDGSLHAATRKDLLLDFDADSCRVPAIQCEVWEGFIFINLNPHNTETVRDFLGELAHEIEGYPFAGPHQVYKLKAELQCNWKIFLDGFAESYHGPYLHASSFGALTAEARDAFDQPNPFTDALAYRLKGPHRMFSFSGEPSRKTPYSKPIECVFEASAAGPWNKKADRGPMPAGINPTRSEKYGFDSFQFFPNFVLIFGASGFTVHTHWPTGPHSHIFETEAYYQPPRTHRERLGQELTVTFLNDIILEDASPSEGLQAMLNSGALTHFTMNDEEILLRHFHKVVGDYVEAGEEQKAMR</sequence>
<dbReference type="SUPFAM" id="SSF50022">
    <property type="entry name" value="ISP domain"/>
    <property type="match status" value="1"/>
</dbReference>
<dbReference type="InterPro" id="IPR036922">
    <property type="entry name" value="Rieske_2Fe-2S_sf"/>
</dbReference>
<dbReference type="Gene3D" id="3.90.380.10">
    <property type="entry name" value="Naphthalene 1,2-dioxygenase Alpha Subunit, Chain A, domain 1"/>
    <property type="match status" value="1"/>
</dbReference>
<keyword evidence="5" id="KW-0408">Iron</keyword>
<dbReference type="Proteomes" id="UP000053707">
    <property type="component" value="Unassembled WGS sequence"/>
</dbReference>
<evidence type="ECO:0000256" key="3">
    <source>
        <dbReference type="ARBA" id="ARBA00022723"/>
    </source>
</evidence>
<evidence type="ECO:0000256" key="1">
    <source>
        <dbReference type="ARBA" id="ARBA00001962"/>
    </source>
</evidence>
<dbReference type="GO" id="GO:0004497">
    <property type="term" value="F:monooxygenase activity"/>
    <property type="evidence" value="ECO:0007669"/>
    <property type="project" value="UniProtKB-ARBA"/>
</dbReference>
<dbReference type="AlphaFoldDB" id="A0A124EP51"/>
<gene>
    <name evidence="8" type="ORF">AU192_18145</name>
</gene>
<evidence type="ECO:0000313" key="9">
    <source>
        <dbReference type="Proteomes" id="UP000053707"/>
    </source>
</evidence>
<dbReference type="InterPro" id="IPR017941">
    <property type="entry name" value="Rieske_2Fe-2S"/>
</dbReference>
<dbReference type="InterPro" id="IPR015879">
    <property type="entry name" value="Ring_hydroxy_dOase_asu_C_dom"/>
</dbReference>
<name>A0A124EP51_9MYCO</name>
<keyword evidence="4" id="KW-0560">Oxidoreductase</keyword>
<evidence type="ECO:0000256" key="2">
    <source>
        <dbReference type="ARBA" id="ARBA00022714"/>
    </source>
</evidence>
<evidence type="ECO:0000256" key="6">
    <source>
        <dbReference type="ARBA" id="ARBA00023014"/>
    </source>
</evidence>
<dbReference type="CDD" id="cd03469">
    <property type="entry name" value="Rieske_RO_Alpha_N"/>
    <property type="match status" value="1"/>
</dbReference>
<dbReference type="GO" id="GO:0016705">
    <property type="term" value="F:oxidoreductase activity, acting on paired donors, with incorporation or reduction of molecular oxygen"/>
    <property type="evidence" value="ECO:0007669"/>
    <property type="project" value="UniProtKB-ARBA"/>
</dbReference>
<proteinExistence type="predicted"/>
<organism evidence="8 9">
    <name type="scientific">Mycobacterium lehmannii</name>
    <dbReference type="NCBI Taxonomy" id="2048550"/>
    <lineage>
        <taxon>Bacteria</taxon>
        <taxon>Bacillati</taxon>
        <taxon>Actinomycetota</taxon>
        <taxon>Actinomycetes</taxon>
        <taxon>Mycobacteriales</taxon>
        <taxon>Mycobacteriaceae</taxon>
        <taxon>Mycobacterium</taxon>
    </lineage>
</organism>
<keyword evidence="3" id="KW-0479">Metal-binding</keyword>
<dbReference type="RefSeq" id="WP_064398094.1">
    <property type="nucleotide sequence ID" value="NZ_LQIR01000031.1"/>
</dbReference>
<dbReference type="GO" id="GO:0005506">
    <property type="term" value="F:iron ion binding"/>
    <property type="evidence" value="ECO:0007669"/>
    <property type="project" value="InterPro"/>
</dbReference>
<keyword evidence="9" id="KW-1185">Reference proteome</keyword>
<dbReference type="InterPro" id="IPR001663">
    <property type="entry name" value="Rng_hydr_dOase-A"/>
</dbReference>
<dbReference type="Gene3D" id="2.102.10.10">
    <property type="entry name" value="Rieske [2Fe-2S] iron-sulphur domain"/>
    <property type="match status" value="1"/>
</dbReference>
<dbReference type="SUPFAM" id="SSF55961">
    <property type="entry name" value="Bet v1-like"/>
    <property type="match status" value="1"/>
</dbReference>
<dbReference type="Pfam" id="PF00355">
    <property type="entry name" value="Rieske"/>
    <property type="match status" value="1"/>
</dbReference>
<dbReference type="PRINTS" id="PR00090">
    <property type="entry name" value="RNGDIOXGNASE"/>
</dbReference>
<dbReference type="Pfam" id="PF00848">
    <property type="entry name" value="Ring_hydroxyl_A"/>
    <property type="match status" value="1"/>
</dbReference>
<comment type="caution">
    <text evidence="8">The sequence shown here is derived from an EMBL/GenBank/DDBJ whole genome shotgun (WGS) entry which is preliminary data.</text>
</comment>
<evidence type="ECO:0000256" key="4">
    <source>
        <dbReference type="ARBA" id="ARBA00023002"/>
    </source>
</evidence>
<dbReference type="PANTHER" id="PTHR43756">
    <property type="entry name" value="CHOLINE MONOOXYGENASE, CHLOROPLASTIC"/>
    <property type="match status" value="1"/>
</dbReference>
<dbReference type="PROSITE" id="PS51296">
    <property type="entry name" value="RIESKE"/>
    <property type="match status" value="1"/>
</dbReference>
<evidence type="ECO:0000256" key="5">
    <source>
        <dbReference type="ARBA" id="ARBA00023004"/>
    </source>
</evidence>
<reference evidence="8 9" key="1">
    <citation type="submission" date="2016-01" db="EMBL/GenBank/DDBJ databases">
        <authorList>
            <consortium name="TB Trials Study Group"/>
            <person name="Sutton G."/>
            <person name="Brinkac L."/>
            <person name="Sanka R."/>
            <person name="Adams M."/>
            <person name="Lau E.L."/>
            <person name="Macaden R."/>
            <person name="Grewal H.M.S."/>
        </authorList>
    </citation>
    <scope>NUCLEOTIDE SEQUENCE [LARGE SCALE GENOMIC DNA]</scope>
    <source>
        <strain evidence="8 9">IS-1744</strain>
    </source>
</reference>
<keyword evidence="6" id="KW-0411">Iron-sulfur</keyword>
<accession>A0A124EP51</accession>
<dbReference type="EMBL" id="LQIR01000031">
    <property type="protein sequence ID" value="KUI13245.1"/>
    <property type="molecule type" value="Genomic_DNA"/>
</dbReference>
<feature type="domain" description="Rieske" evidence="7">
    <location>
        <begin position="50"/>
        <end position="166"/>
    </location>
</feature>
<keyword evidence="2" id="KW-0001">2Fe-2S</keyword>
<dbReference type="PANTHER" id="PTHR43756:SF5">
    <property type="entry name" value="CHOLINE MONOOXYGENASE, CHLOROPLASTIC"/>
    <property type="match status" value="1"/>
</dbReference>
<dbReference type="GO" id="GO:0051537">
    <property type="term" value="F:2 iron, 2 sulfur cluster binding"/>
    <property type="evidence" value="ECO:0007669"/>
    <property type="project" value="UniProtKB-KW"/>
</dbReference>
<evidence type="ECO:0000313" key="8">
    <source>
        <dbReference type="EMBL" id="KUI13245.1"/>
    </source>
</evidence>
<evidence type="ECO:0000259" key="7">
    <source>
        <dbReference type="PROSITE" id="PS51296"/>
    </source>
</evidence>